<dbReference type="Gene3D" id="3.40.50.410">
    <property type="entry name" value="von Willebrand factor, type A domain"/>
    <property type="match status" value="1"/>
</dbReference>
<dbReference type="PANTHER" id="PTHR10338">
    <property type="entry name" value="INTER-ALPHA-TRYPSIN INHIBITOR HEAVY CHAIN FAMILY MEMBER"/>
    <property type="match status" value="1"/>
</dbReference>
<dbReference type="GO" id="GO:0005576">
    <property type="term" value="C:extracellular region"/>
    <property type="evidence" value="ECO:0007669"/>
    <property type="project" value="UniProtKB-SubCell"/>
</dbReference>
<reference evidence="11" key="2">
    <citation type="submission" date="2025-09" db="UniProtKB">
        <authorList>
            <consortium name="Ensembl"/>
        </authorList>
    </citation>
    <scope>IDENTIFICATION</scope>
</reference>
<dbReference type="Pfam" id="PF00092">
    <property type="entry name" value="VWA"/>
    <property type="match status" value="1"/>
</dbReference>
<keyword evidence="7" id="KW-0325">Glycoprotein</keyword>
<evidence type="ECO:0000256" key="8">
    <source>
        <dbReference type="SAM" id="MobiDB-lite"/>
    </source>
</evidence>
<accession>A0A3B3RMM6</accession>
<evidence type="ECO:0000256" key="6">
    <source>
        <dbReference type="ARBA" id="ARBA00022900"/>
    </source>
</evidence>
<evidence type="ECO:0000256" key="2">
    <source>
        <dbReference type="ARBA" id="ARBA00010158"/>
    </source>
</evidence>
<evidence type="ECO:0000256" key="1">
    <source>
        <dbReference type="ARBA" id="ARBA00004613"/>
    </source>
</evidence>
<dbReference type="STRING" id="1676925.ENSPKIP00000019095"/>
<dbReference type="InterPro" id="IPR013694">
    <property type="entry name" value="VIT"/>
</dbReference>
<feature type="domain" description="VIT" evidence="10">
    <location>
        <begin position="3"/>
        <end position="132"/>
    </location>
</feature>
<dbReference type="PANTHER" id="PTHR10338:SF119">
    <property type="entry name" value="INTER-ALPHA-TRYPSIN INHIBITOR HEAVY CHAIN H4"/>
    <property type="match status" value="1"/>
</dbReference>
<dbReference type="SUPFAM" id="SSF53300">
    <property type="entry name" value="vWA-like"/>
    <property type="match status" value="1"/>
</dbReference>
<dbReference type="GO" id="GO:0004867">
    <property type="term" value="F:serine-type endopeptidase inhibitor activity"/>
    <property type="evidence" value="ECO:0007669"/>
    <property type="project" value="UniProtKB-KW"/>
</dbReference>
<evidence type="ECO:0000313" key="12">
    <source>
        <dbReference type="Proteomes" id="UP000261540"/>
    </source>
</evidence>
<reference evidence="11" key="1">
    <citation type="submission" date="2025-08" db="UniProtKB">
        <authorList>
            <consortium name="Ensembl"/>
        </authorList>
    </citation>
    <scope>IDENTIFICATION</scope>
</reference>
<dbReference type="Gene3D" id="3.60.10.10">
    <property type="entry name" value="Endonuclease/exonuclease/phosphatase"/>
    <property type="match status" value="1"/>
</dbReference>
<dbReference type="Proteomes" id="UP000261540">
    <property type="component" value="Unplaced"/>
</dbReference>
<organism evidence="11 12">
    <name type="scientific">Paramormyrops kingsleyae</name>
    <dbReference type="NCBI Taxonomy" id="1676925"/>
    <lineage>
        <taxon>Eukaryota</taxon>
        <taxon>Metazoa</taxon>
        <taxon>Chordata</taxon>
        <taxon>Craniata</taxon>
        <taxon>Vertebrata</taxon>
        <taxon>Euteleostomi</taxon>
        <taxon>Actinopterygii</taxon>
        <taxon>Neopterygii</taxon>
        <taxon>Teleostei</taxon>
        <taxon>Osteoglossocephala</taxon>
        <taxon>Osteoglossomorpha</taxon>
        <taxon>Osteoglossiformes</taxon>
        <taxon>Mormyridae</taxon>
        <taxon>Paramormyrops</taxon>
    </lineage>
</organism>
<evidence type="ECO:0000256" key="4">
    <source>
        <dbReference type="ARBA" id="ARBA00022690"/>
    </source>
</evidence>
<keyword evidence="12" id="KW-1185">Reference proteome</keyword>
<keyword evidence="5" id="KW-0732">Signal</keyword>
<keyword evidence="6" id="KW-0722">Serine protease inhibitor</keyword>
<dbReference type="InterPro" id="IPR002035">
    <property type="entry name" value="VWF_A"/>
</dbReference>
<comment type="similarity">
    <text evidence="2">Belongs to the ITIH family.</text>
</comment>
<dbReference type="AlphaFoldDB" id="A0A3B3RMM6"/>
<dbReference type="Pfam" id="PF08487">
    <property type="entry name" value="VIT"/>
    <property type="match status" value="1"/>
</dbReference>
<name>A0A3B3RMM6_9TELE</name>
<dbReference type="SMART" id="SM00609">
    <property type="entry name" value="VIT"/>
    <property type="match status" value="1"/>
</dbReference>
<feature type="region of interest" description="Disordered" evidence="8">
    <location>
        <begin position="653"/>
        <end position="674"/>
    </location>
</feature>
<dbReference type="SMART" id="SM00327">
    <property type="entry name" value="VWA"/>
    <property type="match status" value="1"/>
</dbReference>
<dbReference type="Ensembl" id="ENSPKIT00000035938.1">
    <property type="protein sequence ID" value="ENSPKIP00000019095.1"/>
    <property type="gene ID" value="ENSPKIG00000004375.1"/>
</dbReference>
<protein>
    <submittedName>
        <fullName evidence="11">Inter-alpha-trypsin inhibitor heavy chain 3b, tandem duplicate 1</fullName>
    </submittedName>
</protein>
<dbReference type="GeneTree" id="ENSGT00940000154554"/>
<evidence type="ECO:0000313" key="11">
    <source>
        <dbReference type="Ensembl" id="ENSPKIP00000019095.1"/>
    </source>
</evidence>
<dbReference type="InterPro" id="IPR050934">
    <property type="entry name" value="ITIH"/>
</dbReference>
<keyword evidence="3" id="KW-0964">Secreted</keyword>
<keyword evidence="4" id="KW-0646">Protease inhibitor</keyword>
<sequence>TAMAALPEGCRQLDNGVDIYSFHIKSMVQSRYAMTVITSRVANLANESQELNFHVEIPKNAFISKFSMTIDGKIYDGVVKEKAEAQQQYDQAVQRGQSAGLVSAVGRTLEEFKTSVTVAAHSKVTFELTYEELLKRRLGQYELLIKAKPTQAVKDFKIEVQIRERQGIRFLDTRGKLVSNELAKATVQFAPTKQQQEQCPGCETNGLDGDLLIVYDVNRPKSKGDFQVLKGYFVHYFAPTDLPRIPKNVVFIIDQSGSMHGIKIKQTREALLKILGDISEEDHFGLISFDDAIYKWKPNLVPATPGNLEAARAFVRKIVDRGATDINNAVLEGVRMLNNLAESQNTKDSISILILLTDGDPTSGTSNYFIIQANVKEAIGKRYSLYCLGFGFDVNYEFLEKMALQNLGVARRIYPDSDADLQLQGFYEEVATPLLLDVQLSYTGVSNLTQSNFSQYYNGTEIVVAGQISDNDLETLTGTITKCRVLESTPPWDSLVLLGDFSAHVGNDSETWRGMIGRNDPPDLNPSGVLLLDFCAHHGLSIMNTMFKHKGVHMCTWHQDTLGRSSMIDFVSSDLRPHVLDTRGKRGAELSTDHHLVVGWLRWWGRKPVRPGRPKRIVRVCWEHLAESRQREFQLLPLAELRPCPGGGGGLLRMTSGRLPGDSRPPSGVSGRESGAASTLFMVGMVRC</sequence>
<evidence type="ECO:0000256" key="3">
    <source>
        <dbReference type="ARBA" id="ARBA00022525"/>
    </source>
</evidence>
<feature type="domain" description="VWFA" evidence="9">
    <location>
        <begin position="248"/>
        <end position="430"/>
    </location>
</feature>
<dbReference type="PROSITE" id="PS50234">
    <property type="entry name" value="VWFA"/>
    <property type="match status" value="1"/>
</dbReference>
<dbReference type="InterPro" id="IPR036691">
    <property type="entry name" value="Endo/exonu/phosph_ase_sf"/>
</dbReference>
<comment type="subcellular location">
    <subcellularLocation>
        <location evidence="1">Secreted</location>
    </subcellularLocation>
</comment>
<dbReference type="PROSITE" id="PS51468">
    <property type="entry name" value="VIT"/>
    <property type="match status" value="1"/>
</dbReference>
<evidence type="ECO:0000256" key="5">
    <source>
        <dbReference type="ARBA" id="ARBA00022729"/>
    </source>
</evidence>
<dbReference type="InterPro" id="IPR036465">
    <property type="entry name" value="vWFA_dom_sf"/>
</dbReference>
<proteinExistence type="inferred from homology"/>
<evidence type="ECO:0000256" key="7">
    <source>
        <dbReference type="ARBA" id="ARBA00023180"/>
    </source>
</evidence>
<evidence type="ECO:0000259" key="10">
    <source>
        <dbReference type="PROSITE" id="PS51468"/>
    </source>
</evidence>
<dbReference type="FunFam" id="3.40.50.410:FF:000013">
    <property type="entry name" value="inter-alpha-trypsin inhibitor heavy chain H2"/>
    <property type="match status" value="1"/>
</dbReference>
<evidence type="ECO:0000259" key="9">
    <source>
        <dbReference type="PROSITE" id="PS50234"/>
    </source>
</evidence>